<dbReference type="Proteomes" id="UP001470230">
    <property type="component" value="Unassembled WGS sequence"/>
</dbReference>
<dbReference type="Gene3D" id="1.25.40.10">
    <property type="entry name" value="Tetratricopeptide repeat domain"/>
    <property type="match status" value="1"/>
</dbReference>
<protein>
    <recommendedName>
        <fullName evidence="3">Sel1 repeat family protein</fullName>
    </recommendedName>
</protein>
<accession>A0ABR2JKJ3</accession>
<reference evidence="1 2" key="1">
    <citation type="submission" date="2024-04" db="EMBL/GenBank/DDBJ databases">
        <title>Tritrichomonas musculus Genome.</title>
        <authorList>
            <person name="Alves-Ferreira E."/>
            <person name="Grigg M."/>
            <person name="Lorenzi H."/>
            <person name="Galac M."/>
        </authorList>
    </citation>
    <scope>NUCLEOTIDE SEQUENCE [LARGE SCALE GENOMIC DNA]</scope>
    <source>
        <strain evidence="1 2">EAF2021</strain>
    </source>
</reference>
<gene>
    <name evidence="1" type="ORF">M9Y10_005172</name>
</gene>
<dbReference type="SMART" id="SM00671">
    <property type="entry name" value="SEL1"/>
    <property type="match status" value="3"/>
</dbReference>
<dbReference type="EMBL" id="JAPFFF010000011">
    <property type="protein sequence ID" value="KAK8878401.1"/>
    <property type="molecule type" value="Genomic_DNA"/>
</dbReference>
<keyword evidence="2" id="KW-1185">Reference proteome</keyword>
<name>A0ABR2JKJ3_9EUKA</name>
<dbReference type="InterPro" id="IPR052945">
    <property type="entry name" value="Mitotic_Regulator"/>
</dbReference>
<organism evidence="1 2">
    <name type="scientific">Tritrichomonas musculus</name>
    <dbReference type="NCBI Taxonomy" id="1915356"/>
    <lineage>
        <taxon>Eukaryota</taxon>
        <taxon>Metamonada</taxon>
        <taxon>Parabasalia</taxon>
        <taxon>Tritrichomonadida</taxon>
        <taxon>Tritrichomonadidae</taxon>
        <taxon>Tritrichomonas</taxon>
    </lineage>
</organism>
<evidence type="ECO:0000313" key="2">
    <source>
        <dbReference type="Proteomes" id="UP001470230"/>
    </source>
</evidence>
<dbReference type="PANTHER" id="PTHR43628">
    <property type="entry name" value="ACTIVATOR OF C KINASE PROTEIN 1-RELATED"/>
    <property type="match status" value="1"/>
</dbReference>
<dbReference type="PANTHER" id="PTHR43628:SF1">
    <property type="entry name" value="CHITIN SYNTHASE REGULATORY FACTOR 2-RELATED"/>
    <property type="match status" value="1"/>
</dbReference>
<dbReference type="Pfam" id="PF08238">
    <property type="entry name" value="Sel1"/>
    <property type="match status" value="4"/>
</dbReference>
<evidence type="ECO:0008006" key="3">
    <source>
        <dbReference type="Google" id="ProtNLM"/>
    </source>
</evidence>
<dbReference type="InterPro" id="IPR011990">
    <property type="entry name" value="TPR-like_helical_dom_sf"/>
</dbReference>
<sequence>MSISKKTILHCRLPEKRGDKFSQCILGHFIARGIGTKRKSQEGVRMMLESGIEDYYRLAATDIGLYFLELSKEEDQNKKNSAKAFEWFEKAYKMKKTSASVNNYALYILNGIFVEPDIEKAKTIFIEGAEKEDPNSMYHLARILEKADTAQSIEYYKCAAKLGHKKSQEY</sequence>
<dbReference type="InterPro" id="IPR006597">
    <property type="entry name" value="Sel1-like"/>
</dbReference>
<proteinExistence type="predicted"/>
<evidence type="ECO:0000313" key="1">
    <source>
        <dbReference type="EMBL" id="KAK8878401.1"/>
    </source>
</evidence>
<dbReference type="SUPFAM" id="SSF81901">
    <property type="entry name" value="HCP-like"/>
    <property type="match status" value="1"/>
</dbReference>
<comment type="caution">
    <text evidence="1">The sequence shown here is derived from an EMBL/GenBank/DDBJ whole genome shotgun (WGS) entry which is preliminary data.</text>
</comment>